<accession>A0A2H4VE74</accession>
<dbReference type="SUPFAM" id="SSF51905">
    <property type="entry name" value="FAD/NAD(P)-binding domain"/>
    <property type="match status" value="1"/>
</dbReference>
<evidence type="ECO:0000256" key="1">
    <source>
        <dbReference type="ARBA" id="ARBA00010790"/>
    </source>
</evidence>
<evidence type="ECO:0000256" key="4">
    <source>
        <dbReference type="ARBA" id="ARBA00023002"/>
    </source>
</evidence>
<name>A0A2H4VE74_9EURY</name>
<keyword evidence="2" id="KW-0285">Flavoprotein</keyword>
<dbReference type="EMBL" id="CP017766">
    <property type="protein sequence ID" value="AUB56403.1"/>
    <property type="molecule type" value="Genomic_DNA"/>
</dbReference>
<evidence type="ECO:0000313" key="7">
    <source>
        <dbReference type="EMBL" id="NMO08286.1"/>
    </source>
</evidence>
<protein>
    <submittedName>
        <fullName evidence="6">Ferredoxin</fullName>
    </submittedName>
    <submittedName>
        <fullName evidence="7">GMC family oxidoreductase</fullName>
    </submittedName>
</protein>
<keyword evidence="4" id="KW-0560">Oxidoreductase</keyword>
<dbReference type="GO" id="GO:0050660">
    <property type="term" value="F:flavin adenine dinucleotide binding"/>
    <property type="evidence" value="ECO:0007669"/>
    <property type="project" value="InterPro"/>
</dbReference>
<dbReference type="Pfam" id="PF05199">
    <property type="entry name" value="GMC_oxred_C"/>
    <property type="match status" value="1"/>
</dbReference>
<evidence type="ECO:0000313" key="8">
    <source>
        <dbReference type="Proteomes" id="UP000232806"/>
    </source>
</evidence>
<dbReference type="Proteomes" id="UP000591058">
    <property type="component" value="Unassembled WGS sequence"/>
</dbReference>
<proteinExistence type="inferred from homology"/>
<dbReference type="Proteomes" id="UP000232806">
    <property type="component" value="Chromosome"/>
</dbReference>
<dbReference type="GO" id="GO:0016614">
    <property type="term" value="F:oxidoreductase activity, acting on CH-OH group of donors"/>
    <property type="evidence" value="ECO:0007669"/>
    <property type="project" value="InterPro"/>
</dbReference>
<evidence type="ECO:0000256" key="3">
    <source>
        <dbReference type="ARBA" id="ARBA00022827"/>
    </source>
</evidence>
<keyword evidence="3" id="KW-0274">FAD</keyword>
<dbReference type="PANTHER" id="PTHR46056">
    <property type="entry name" value="LONG-CHAIN-ALCOHOL OXIDASE"/>
    <property type="match status" value="1"/>
</dbReference>
<dbReference type="EMBL" id="JABBYL010000001">
    <property type="protein sequence ID" value="NMO08286.1"/>
    <property type="molecule type" value="Genomic_DNA"/>
</dbReference>
<reference evidence="7 9" key="2">
    <citation type="submission" date="2020-04" db="EMBL/GenBank/DDBJ databases">
        <title>Draft genome of Methanobacterium subterraneum isolated from animal feces.</title>
        <authorList>
            <person name="Ouboter H.T."/>
            <person name="Berger S."/>
            <person name="Gungor E."/>
            <person name="Jetten M.S.M."/>
            <person name="Welte C.U."/>
        </authorList>
    </citation>
    <scope>NUCLEOTIDE SEQUENCE [LARGE SCALE GENOMIC DNA]</scope>
    <source>
        <strain evidence="7">HO_2020</strain>
    </source>
</reference>
<dbReference type="InterPro" id="IPR000172">
    <property type="entry name" value="GMC_OxRdtase_N"/>
</dbReference>
<dbReference type="RefSeq" id="WP_100906381.1">
    <property type="nucleotide sequence ID" value="NZ_CP017766.1"/>
</dbReference>
<dbReference type="AlphaFoldDB" id="A0A2H4VE74"/>
<evidence type="ECO:0000256" key="2">
    <source>
        <dbReference type="ARBA" id="ARBA00022630"/>
    </source>
</evidence>
<organism evidence="6 8">
    <name type="scientific">Methanobacterium subterraneum</name>
    <dbReference type="NCBI Taxonomy" id="59277"/>
    <lineage>
        <taxon>Archaea</taxon>
        <taxon>Methanobacteriati</taxon>
        <taxon>Methanobacteriota</taxon>
        <taxon>Methanomada group</taxon>
        <taxon>Methanobacteria</taxon>
        <taxon>Methanobacteriales</taxon>
        <taxon>Methanobacteriaceae</taxon>
        <taxon>Methanobacterium</taxon>
    </lineage>
</organism>
<dbReference type="Pfam" id="PF00732">
    <property type="entry name" value="GMC_oxred_N"/>
    <property type="match status" value="1"/>
</dbReference>
<dbReference type="InterPro" id="IPR017896">
    <property type="entry name" value="4Fe4S_Fe-S-bd"/>
</dbReference>
<evidence type="ECO:0000313" key="9">
    <source>
        <dbReference type="Proteomes" id="UP000591058"/>
    </source>
</evidence>
<dbReference type="Pfam" id="PF13450">
    <property type="entry name" value="NAD_binding_8"/>
    <property type="match status" value="1"/>
</dbReference>
<comment type="similarity">
    <text evidence="1">Belongs to the GMC oxidoreductase family.</text>
</comment>
<reference evidence="6 8" key="1">
    <citation type="submission" date="2016-10" db="EMBL/GenBank/DDBJ databases">
        <title>Comparative genomics between deep and shallow subseafloor isolates.</title>
        <authorList>
            <person name="Ishii S."/>
            <person name="Miller J.R."/>
            <person name="Sutton G."/>
            <person name="Suzuki S."/>
            <person name="Methe B."/>
            <person name="Inagaki F."/>
            <person name="Imachi H."/>
        </authorList>
    </citation>
    <scope>NUCLEOTIDE SEQUENCE [LARGE SCALE GENOMIC DNA]</scope>
    <source>
        <strain evidence="6 8">MO-MB1</strain>
    </source>
</reference>
<sequence>MKNVIVIGSGAGGATVARELTLKGVSVTLIEKGEYITPDKAFQCYDNLNVGVELLKTSCLGGTTLVTAGNAVRTCQKEFKEMGIDLYHEFEEVEGELNVGKLPDTHYGVGTLKIMEASSSLGLDMEKMPKFINPEKCIPCGKCALGCPRNAKWSSLDFLIEAEKKGLQIIDNTEVTRVITSNGQLKGVEVFNPEKCVKEEYDADRVIVCSGAVETPLLLRSAGLVAGEHLFVDTFVTVGGTLPDIQFYKEVSMNGLLKKDGFILAPHYSSILLSKLSHLGFQDKDILGIMVKIRDESSGRVDEKGVVKNNTSHDMGLLAEGSSLAGAILTEGGVDPDTLVSTPARGAHPGGTAAIGEVVDKNLETEVEGLYVCDASVFPRAPGAPPVLTILALAKKLAKHISKE</sequence>
<dbReference type="GeneID" id="35124500"/>
<feature type="domain" description="4Fe-4S ferredoxin-type" evidence="5">
    <location>
        <begin position="128"/>
        <end position="157"/>
    </location>
</feature>
<evidence type="ECO:0000259" key="5">
    <source>
        <dbReference type="PROSITE" id="PS51379"/>
    </source>
</evidence>
<dbReference type="PROSITE" id="PS51379">
    <property type="entry name" value="4FE4S_FER_2"/>
    <property type="match status" value="1"/>
</dbReference>
<dbReference type="OrthoDB" id="346033at2157"/>
<evidence type="ECO:0000313" key="6">
    <source>
        <dbReference type="EMBL" id="AUB56403.1"/>
    </source>
</evidence>
<gene>
    <name evidence="6" type="ORF">BK007_10520</name>
    <name evidence="7" type="ORF">HG719_00360</name>
</gene>
<dbReference type="InterPro" id="IPR007867">
    <property type="entry name" value="GMC_OxRtase_C"/>
</dbReference>
<dbReference type="InterPro" id="IPR036188">
    <property type="entry name" value="FAD/NAD-bd_sf"/>
</dbReference>
<dbReference type="Gene3D" id="3.50.50.60">
    <property type="entry name" value="FAD/NAD(P)-binding domain"/>
    <property type="match status" value="2"/>
</dbReference>
<dbReference type="PANTHER" id="PTHR46056:SF12">
    <property type="entry name" value="LONG-CHAIN-ALCOHOL OXIDASE"/>
    <property type="match status" value="1"/>
</dbReference>